<dbReference type="Gene3D" id="1.10.10.10">
    <property type="entry name" value="Winged helix-like DNA-binding domain superfamily/Winged helix DNA-binding domain"/>
    <property type="match status" value="1"/>
</dbReference>
<evidence type="ECO:0000256" key="1">
    <source>
        <dbReference type="ARBA" id="ARBA00009437"/>
    </source>
</evidence>
<dbReference type="FunFam" id="1.10.10.10:FF:000001">
    <property type="entry name" value="LysR family transcriptional regulator"/>
    <property type="match status" value="1"/>
</dbReference>
<dbReference type="RefSeq" id="WP_264843212.1">
    <property type="nucleotide sequence ID" value="NZ_AP025628.1"/>
</dbReference>
<dbReference type="Pfam" id="PF03466">
    <property type="entry name" value="LysR_substrate"/>
    <property type="match status" value="2"/>
</dbReference>
<dbReference type="InterPro" id="IPR005119">
    <property type="entry name" value="LysR_subst-bd"/>
</dbReference>
<evidence type="ECO:0000259" key="5">
    <source>
        <dbReference type="PROSITE" id="PS50931"/>
    </source>
</evidence>
<protein>
    <submittedName>
        <fullName evidence="6">LysR family transcriptional regulator</fullName>
    </submittedName>
</protein>
<evidence type="ECO:0000313" key="6">
    <source>
        <dbReference type="EMBL" id="BDG59096.1"/>
    </source>
</evidence>
<comment type="similarity">
    <text evidence="1">Belongs to the LysR transcriptional regulatory family.</text>
</comment>
<keyword evidence="4" id="KW-0804">Transcription</keyword>
<dbReference type="EMBL" id="AP025628">
    <property type="protein sequence ID" value="BDG59096.1"/>
    <property type="molecule type" value="Genomic_DNA"/>
</dbReference>
<evidence type="ECO:0000256" key="4">
    <source>
        <dbReference type="ARBA" id="ARBA00023163"/>
    </source>
</evidence>
<name>A0AA35CKP4_9FIRM</name>
<feature type="domain" description="HTH lysR-type" evidence="5">
    <location>
        <begin position="9"/>
        <end position="61"/>
    </location>
</feature>
<dbReference type="PRINTS" id="PR00039">
    <property type="entry name" value="HTHLYSR"/>
</dbReference>
<dbReference type="SUPFAM" id="SSF53850">
    <property type="entry name" value="Periplasmic binding protein-like II"/>
    <property type="match status" value="1"/>
</dbReference>
<proteinExistence type="inferred from homology"/>
<dbReference type="Pfam" id="PF00126">
    <property type="entry name" value="HTH_1"/>
    <property type="match status" value="1"/>
</dbReference>
<sequence length="322" mass="34173">MDDLNPYPLRVFQTAARLGSFSRAAEALFMTQPAVSAHIRQLERRFGLRLFRQAGRRLVLTEAGERLLAYADELFRLLAAVEAGMRALRTLAAGSLRVAADTTAGAYIVPHYLSRFHRLHPGVEVTLQVANRAAVEAALRDMQADLGVLGHVPDGTGLVQDPFLANPLVAVGPPHHPWADPRGPRWAIGGELPQPPDPATALPGATLPALLEAPLLVREPGSGTRAALERAAREAGSRVHPLLELGSNAALKEAVAAGLGVAVLSWYAARHEVAAGRLSVLAVAGLPLERHWYVAYPRGPLSPAAAAFRALLLEAGGSRGRG</sequence>
<organism evidence="6 7">
    <name type="scientific">Caldinitratiruptor microaerophilus</name>
    <dbReference type="NCBI Taxonomy" id="671077"/>
    <lineage>
        <taxon>Bacteria</taxon>
        <taxon>Bacillati</taxon>
        <taxon>Bacillota</taxon>
        <taxon>Clostridia</taxon>
        <taxon>Eubacteriales</taxon>
        <taxon>Symbiobacteriaceae</taxon>
        <taxon>Caldinitratiruptor</taxon>
    </lineage>
</organism>
<reference evidence="6" key="1">
    <citation type="submission" date="2022-03" db="EMBL/GenBank/DDBJ databases">
        <title>Complete genome sequence of Caldinitratiruptor microaerophilus.</title>
        <authorList>
            <person name="Mukaiyama R."/>
            <person name="Nishiyama T."/>
            <person name="Ueda K."/>
        </authorList>
    </citation>
    <scope>NUCLEOTIDE SEQUENCE</scope>
    <source>
        <strain evidence="6">JCM 16183</strain>
    </source>
</reference>
<dbReference type="InterPro" id="IPR036388">
    <property type="entry name" value="WH-like_DNA-bd_sf"/>
</dbReference>
<dbReference type="KEGG" id="cmic:caldi_01860"/>
<accession>A0AA35CKP4</accession>
<dbReference type="GO" id="GO:0000976">
    <property type="term" value="F:transcription cis-regulatory region binding"/>
    <property type="evidence" value="ECO:0007669"/>
    <property type="project" value="TreeGrafter"/>
</dbReference>
<keyword evidence="3" id="KW-0238">DNA-binding</keyword>
<evidence type="ECO:0000256" key="2">
    <source>
        <dbReference type="ARBA" id="ARBA00023015"/>
    </source>
</evidence>
<evidence type="ECO:0000313" key="7">
    <source>
        <dbReference type="Proteomes" id="UP001163687"/>
    </source>
</evidence>
<dbReference type="Proteomes" id="UP001163687">
    <property type="component" value="Chromosome"/>
</dbReference>
<keyword evidence="7" id="KW-1185">Reference proteome</keyword>
<dbReference type="PANTHER" id="PTHR30126:SF5">
    <property type="entry name" value="HTH-TYPE TRANSCRIPTIONAL ACTIVATOR CMPR"/>
    <property type="match status" value="1"/>
</dbReference>
<evidence type="ECO:0000256" key="3">
    <source>
        <dbReference type="ARBA" id="ARBA00023125"/>
    </source>
</evidence>
<dbReference type="PANTHER" id="PTHR30126">
    <property type="entry name" value="HTH-TYPE TRANSCRIPTIONAL REGULATOR"/>
    <property type="match status" value="1"/>
</dbReference>
<dbReference type="Gene3D" id="3.40.190.290">
    <property type="match status" value="1"/>
</dbReference>
<dbReference type="PROSITE" id="PS50931">
    <property type="entry name" value="HTH_LYSR"/>
    <property type="match status" value="1"/>
</dbReference>
<gene>
    <name evidence="6" type="ORF">caldi_01860</name>
</gene>
<dbReference type="InterPro" id="IPR036390">
    <property type="entry name" value="WH_DNA-bd_sf"/>
</dbReference>
<dbReference type="SUPFAM" id="SSF46785">
    <property type="entry name" value="Winged helix' DNA-binding domain"/>
    <property type="match status" value="1"/>
</dbReference>
<keyword evidence="2" id="KW-0805">Transcription regulation</keyword>
<dbReference type="InterPro" id="IPR000847">
    <property type="entry name" value="LysR_HTH_N"/>
</dbReference>
<dbReference type="GO" id="GO:0003700">
    <property type="term" value="F:DNA-binding transcription factor activity"/>
    <property type="evidence" value="ECO:0007669"/>
    <property type="project" value="InterPro"/>
</dbReference>
<dbReference type="AlphaFoldDB" id="A0AA35CKP4"/>